<reference evidence="2" key="1">
    <citation type="submission" date="2015-10" db="EMBL/GenBank/DDBJ databases">
        <authorList>
            <person name="Regsiter A."/>
            <person name="william w."/>
        </authorList>
    </citation>
    <scope>NUCLEOTIDE SEQUENCE</scope>
    <source>
        <strain evidence="2">Montdore</strain>
    </source>
</reference>
<dbReference type="AlphaFoldDB" id="A0A292Q4D8"/>
<name>A0A292Q4D8_9PEZI</name>
<dbReference type="GO" id="GO:0000171">
    <property type="term" value="F:ribonuclease MRP activity"/>
    <property type="evidence" value="ECO:0007669"/>
    <property type="project" value="TreeGrafter"/>
</dbReference>
<sequence length="268" mass="28745">MTTKLTPTPPLNTAANKKPKLLFTLNTPFPEIEWPTIPPTAQTTIIEHLSNMLSPIGARRRLLPPPPSAAKRNRKRKRASSTSTVATAIPPPPVPEISKYLTVGLNSTTAYLEGLAGERRPPAFAPPVAQGERESRKPAMRAVFVTRADSQALLLHSHIPLLCGLASGEGGGGVVVRLVQLPRGSEARLADALGIVRAGFVGLLEGAPEELVAGLMEVVERYVLPVRVPWLDEQGGVREYKPVNVKVAKTYATVQGKRKRKGKGSAST</sequence>
<dbReference type="GO" id="GO:0008033">
    <property type="term" value="P:tRNA processing"/>
    <property type="evidence" value="ECO:0007669"/>
    <property type="project" value="InterPro"/>
</dbReference>
<evidence type="ECO:0000313" key="3">
    <source>
        <dbReference type="Proteomes" id="UP001412239"/>
    </source>
</evidence>
<proteinExistence type="predicted"/>
<dbReference type="GO" id="GO:0005655">
    <property type="term" value="C:nucleolar ribonuclease P complex"/>
    <property type="evidence" value="ECO:0007669"/>
    <property type="project" value="TreeGrafter"/>
</dbReference>
<gene>
    <name evidence="2" type="ORF">GSTUAT00002263001</name>
</gene>
<dbReference type="EMBL" id="LN890968">
    <property type="protein sequence ID" value="CUS13738.1"/>
    <property type="molecule type" value="Genomic_DNA"/>
</dbReference>
<organism evidence="2 3">
    <name type="scientific">Tuber aestivum</name>
    <name type="common">summer truffle</name>
    <dbReference type="NCBI Taxonomy" id="59557"/>
    <lineage>
        <taxon>Eukaryota</taxon>
        <taxon>Fungi</taxon>
        <taxon>Dikarya</taxon>
        <taxon>Ascomycota</taxon>
        <taxon>Pezizomycotina</taxon>
        <taxon>Pezizomycetes</taxon>
        <taxon>Pezizales</taxon>
        <taxon>Tuberaceae</taxon>
        <taxon>Tuber</taxon>
    </lineage>
</organism>
<keyword evidence="3" id="KW-1185">Reference proteome</keyword>
<dbReference type="Proteomes" id="UP001412239">
    <property type="component" value="Unassembled WGS sequence"/>
</dbReference>
<dbReference type="GO" id="GO:0004526">
    <property type="term" value="F:ribonuclease P activity"/>
    <property type="evidence" value="ECO:0007669"/>
    <property type="project" value="TreeGrafter"/>
</dbReference>
<evidence type="ECO:0000256" key="1">
    <source>
        <dbReference type="SAM" id="MobiDB-lite"/>
    </source>
</evidence>
<feature type="region of interest" description="Disordered" evidence="1">
    <location>
        <begin position="58"/>
        <end position="91"/>
    </location>
</feature>
<evidence type="ECO:0000313" key="2">
    <source>
        <dbReference type="EMBL" id="CUS13738.1"/>
    </source>
</evidence>
<dbReference type="GO" id="GO:0006364">
    <property type="term" value="P:rRNA processing"/>
    <property type="evidence" value="ECO:0007669"/>
    <property type="project" value="InterPro"/>
</dbReference>
<dbReference type="GO" id="GO:0034965">
    <property type="term" value="P:intronic box C/D snoRNA processing"/>
    <property type="evidence" value="ECO:0007669"/>
    <property type="project" value="TreeGrafter"/>
</dbReference>
<dbReference type="GO" id="GO:0000172">
    <property type="term" value="C:ribonuclease MRP complex"/>
    <property type="evidence" value="ECO:0007669"/>
    <property type="project" value="TreeGrafter"/>
</dbReference>
<dbReference type="InterPro" id="IPR013241">
    <property type="entry name" value="RNase_P_Pop3"/>
</dbReference>
<dbReference type="PANTHER" id="PTHR28272:SF1">
    <property type="entry name" value="RIBONUCLEASES P_MRP PROTEIN SUBUNIT POP3"/>
    <property type="match status" value="1"/>
</dbReference>
<dbReference type="PANTHER" id="PTHR28272">
    <property type="entry name" value="RIBONUCLEASES P/MRP PROTEIN SUBUNIT POP3"/>
    <property type="match status" value="1"/>
</dbReference>
<dbReference type="Pfam" id="PF08228">
    <property type="entry name" value="RNase_P_pop3"/>
    <property type="match status" value="1"/>
</dbReference>
<protein>
    <submittedName>
        <fullName evidence="2">Uncharacterized protein</fullName>
    </submittedName>
</protein>
<accession>A0A292Q4D8</accession>
<dbReference type="GO" id="GO:0005829">
    <property type="term" value="C:cytosol"/>
    <property type="evidence" value="ECO:0007669"/>
    <property type="project" value="TreeGrafter"/>
</dbReference>